<dbReference type="PANTHER" id="PTHR10926">
    <property type="entry name" value="CELL CYCLE CONTROL PROTEIN 50"/>
    <property type="match status" value="1"/>
</dbReference>
<dbReference type="PIRSF" id="PIRSF015840">
    <property type="entry name" value="DUF284_TM_euk"/>
    <property type="match status" value="1"/>
</dbReference>
<evidence type="ECO:0000256" key="1">
    <source>
        <dbReference type="ARBA" id="ARBA00004141"/>
    </source>
</evidence>
<keyword evidence="10" id="KW-1185">Reference proteome</keyword>
<protein>
    <recommendedName>
        <fullName evidence="6">ALA-interacting subunit</fullName>
    </recommendedName>
</protein>
<evidence type="ECO:0000313" key="9">
    <source>
        <dbReference type="EMBL" id="CAL5228440.1"/>
    </source>
</evidence>
<evidence type="ECO:0000256" key="3">
    <source>
        <dbReference type="ARBA" id="ARBA00022692"/>
    </source>
</evidence>
<feature type="region of interest" description="Disordered" evidence="7">
    <location>
        <begin position="145"/>
        <end position="164"/>
    </location>
</feature>
<reference evidence="9 10" key="1">
    <citation type="submission" date="2024-06" db="EMBL/GenBank/DDBJ databases">
        <authorList>
            <person name="Kraege A."/>
            <person name="Thomma B."/>
        </authorList>
    </citation>
    <scope>NUCLEOTIDE SEQUENCE [LARGE SCALE GENOMIC DNA]</scope>
</reference>
<dbReference type="EMBL" id="CAXHTA020000018">
    <property type="protein sequence ID" value="CAL5228440.1"/>
    <property type="molecule type" value="Genomic_DNA"/>
</dbReference>
<name>A0ABP1G884_9CHLO</name>
<evidence type="ECO:0000256" key="4">
    <source>
        <dbReference type="ARBA" id="ARBA00022989"/>
    </source>
</evidence>
<keyword evidence="3 8" id="KW-0812">Transmembrane</keyword>
<evidence type="ECO:0000256" key="2">
    <source>
        <dbReference type="ARBA" id="ARBA00009457"/>
    </source>
</evidence>
<accession>A0ABP1G884</accession>
<comment type="caution">
    <text evidence="9">The sequence shown here is derived from an EMBL/GenBank/DDBJ whole genome shotgun (WGS) entry which is preliminary data.</text>
</comment>
<evidence type="ECO:0000256" key="7">
    <source>
        <dbReference type="SAM" id="MobiDB-lite"/>
    </source>
</evidence>
<evidence type="ECO:0000256" key="5">
    <source>
        <dbReference type="ARBA" id="ARBA00023136"/>
    </source>
</evidence>
<keyword evidence="4 8" id="KW-1133">Transmembrane helix</keyword>
<sequence>MFRRKNKEQEQPTANHDGTDNAEGGKKKSKFYQRFAQQQLWGWSPIITGNVVVIYFLLVAVVCIALGVPILVAAINVKEVKARYDNAGPMSGLSSGQAETTILGGNVNYPVSVQIPQTMQPPVYVYYELGKYYQNHKRYVRSRDDNQMAGKSSGAGSGKCAPEQYIGGNPDPSLPAQGAVTPCGLIAWSLFNDSFGDAASVAGPGGVQTPVTLDQGHIAWQYDVDHLYGPVQPVNYNTEQEAAFRGGNTSEVVLNQNQHFIVWMRPAAQPTFRKLWAVIDVPLLAGTVLTFNIQNNYNTYRFGGHKTLVISTNSWMGGKNLFLGVCYLVIAGLALIVSIAFLFTYHLGCFGMVKRRKFGDVSQLSWNCNIAHR</sequence>
<comment type="subcellular location">
    <subcellularLocation>
        <location evidence="1">Membrane</location>
        <topology evidence="1">Multi-pass membrane protein</topology>
    </subcellularLocation>
</comment>
<gene>
    <name evidence="9" type="primary">g11575</name>
    <name evidence="9" type="ORF">VP750_LOCUS10346</name>
</gene>
<feature type="transmembrane region" description="Helical" evidence="8">
    <location>
        <begin position="321"/>
        <end position="347"/>
    </location>
</feature>
<dbReference type="PANTHER" id="PTHR10926:SF0">
    <property type="entry name" value="CDC50, ISOFORM A"/>
    <property type="match status" value="1"/>
</dbReference>
<organism evidence="9 10">
    <name type="scientific">Coccomyxa viridis</name>
    <dbReference type="NCBI Taxonomy" id="1274662"/>
    <lineage>
        <taxon>Eukaryota</taxon>
        <taxon>Viridiplantae</taxon>
        <taxon>Chlorophyta</taxon>
        <taxon>core chlorophytes</taxon>
        <taxon>Trebouxiophyceae</taxon>
        <taxon>Trebouxiophyceae incertae sedis</taxon>
        <taxon>Coccomyxaceae</taxon>
        <taxon>Coccomyxa</taxon>
    </lineage>
</organism>
<evidence type="ECO:0000313" key="10">
    <source>
        <dbReference type="Proteomes" id="UP001497392"/>
    </source>
</evidence>
<dbReference type="InterPro" id="IPR005045">
    <property type="entry name" value="CDC50/LEM3_fam"/>
</dbReference>
<keyword evidence="5 6" id="KW-0472">Membrane</keyword>
<evidence type="ECO:0000256" key="6">
    <source>
        <dbReference type="PIRNR" id="PIRNR015840"/>
    </source>
</evidence>
<dbReference type="Pfam" id="PF03381">
    <property type="entry name" value="CDC50"/>
    <property type="match status" value="1"/>
</dbReference>
<dbReference type="Proteomes" id="UP001497392">
    <property type="component" value="Unassembled WGS sequence"/>
</dbReference>
<proteinExistence type="inferred from homology"/>
<evidence type="ECO:0000256" key="8">
    <source>
        <dbReference type="SAM" id="Phobius"/>
    </source>
</evidence>
<feature type="transmembrane region" description="Helical" evidence="8">
    <location>
        <begin position="52"/>
        <end position="75"/>
    </location>
</feature>
<comment type="similarity">
    <text evidence="2 6">Belongs to the CDC50/LEM3 family.</text>
</comment>
<feature type="region of interest" description="Disordered" evidence="7">
    <location>
        <begin position="1"/>
        <end position="25"/>
    </location>
</feature>